<sequence>MLEGLRQAQMITERQLAAPSVSLRDGMSWLPDAGSNPFKSFLSGDRLANTIDRPPLS</sequence>
<proteinExistence type="predicted"/>
<dbReference type="Proteomes" id="UP001497680">
    <property type="component" value="Unassembled WGS sequence"/>
</dbReference>
<accession>A0ACC0D9U7</accession>
<evidence type="ECO:0000313" key="1">
    <source>
        <dbReference type="EMBL" id="KAI6089536.1"/>
    </source>
</evidence>
<dbReference type="EMBL" id="MU394295">
    <property type="protein sequence ID" value="KAI6089536.1"/>
    <property type="molecule type" value="Genomic_DNA"/>
</dbReference>
<organism evidence="1 2">
    <name type="scientific">Hypoxylon rubiginosum</name>
    <dbReference type="NCBI Taxonomy" id="110542"/>
    <lineage>
        <taxon>Eukaryota</taxon>
        <taxon>Fungi</taxon>
        <taxon>Dikarya</taxon>
        <taxon>Ascomycota</taxon>
        <taxon>Pezizomycotina</taxon>
        <taxon>Sordariomycetes</taxon>
        <taxon>Xylariomycetidae</taxon>
        <taxon>Xylariales</taxon>
        <taxon>Hypoxylaceae</taxon>
        <taxon>Hypoxylon</taxon>
    </lineage>
</organism>
<name>A0ACC0D9U7_9PEZI</name>
<protein>
    <submittedName>
        <fullName evidence="1">Uncharacterized protein</fullName>
    </submittedName>
</protein>
<comment type="caution">
    <text evidence="1">The sequence shown here is derived from an EMBL/GenBank/DDBJ whole genome shotgun (WGS) entry which is preliminary data.</text>
</comment>
<evidence type="ECO:0000313" key="2">
    <source>
        <dbReference type="Proteomes" id="UP001497680"/>
    </source>
</evidence>
<keyword evidence="2" id="KW-1185">Reference proteome</keyword>
<reference evidence="1 2" key="1">
    <citation type="journal article" date="2022" name="New Phytol.">
        <title>Ecological generalism drives hyperdiversity of secondary metabolite gene clusters in xylarialean endophytes.</title>
        <authorList>
            <person name="Franco M.E.E."/>
            <person name="Wisecaver J.H."/>
            <person name="Arnold A.E."/>
            <person name="Ju Y.M."/>
            <person name="Slot J.C."/>
            <person name="Ahrendt S."/>
            <person name="Moore L.P."/>
            <person name="Eastman K.E."/>
            <person name="Scott K."/>
            <person name="Konkel Z."/>
            <person name="Mondo S.J."/>
            <person name="Kuo A."/>
            <person name="Hayes R.D."/>
            <person name="Haridas S."/>
            <person name="Andreopoulos B."/>
            <person name="Riley R."/>
            <person name="LaButti K."/>
            <person name="Pangilinan J."/>
            <person name="Lipzen A."/>
            <person name="Amirebrahimi M."/>
            <person name="Yan J."/>
            <person name="Adam C."/>
            <person name="Keymanesh K."/>
            <person name="Ng V."/>
            <person name="Louie K."/>
            <person name="Northen T."/>
            <person name="Drula E."/>
            <person name="Henrissat B."/>
            <person name="Hsieh H.M."/>
            <person name="Youens-Clark K."/>
            <person name="Lutzoni F."/>
            <person name="Miadlikowska J."/>
            <person name="Eastwood D.C."/>
            <person name="Hamelin R.C."/>
            <person name="Grigoriev I.V."/>
            <person name="U'Ren J.M."/>
        </authorList>
    </citation>
    <scope>NUCLEOTIDE SEQUENCE [LARGE SCALE GENOMIC DNA]</scope>
    <source>
        <strain evidence="1 2">ER1909</strain>
    </source>
</reference>
<gene>
    <name evidence="1" type="ORF">F4821DRAFT_231272</name>
</gene>